<evidence type="ECO:0000313" key="2">
    <source>
        <dbReference type="Proteomes" id="UP000016496"/>
    </source>
</evidence>
<evidence type="ECO:0000313" key="1">
    <source>
        <dbReference type="EMBL" id="ERI86235.1"/>
    </source>
</evidence>
<dbReference type="PATRIC" id="fig|1321819.3.peg.973"/>
<dbReference type="EMBL" id="AWSV01000057">
    <property type="protein sequence ID" value="ERI86235.1"/>
    <property type="molecule type" value="Genomic_DNA"/>
</dbReference>
<gene>
    <name evidence="1" type="ORF">HMPREF1981_01057</name>
</gene>
<dbReference type="Proteomes" id="UP000016496">
    <property type="component" value="Unassembled WGS sequence"/>
</dbReference>
<sequence>MVGMEVSGQHIDSTGPSQEIIVHDAAVAFGFRRVFVVIDDDGYALRFNGKPAMIYIMESHRLIVVRFAILHILIGVTKQKSRNHGVGVLFALFRYGIRANGRKQTGGGRPPASLKYRLDDELKNRSGLIGCRAPR</sequence>
<proteinExistence type="predicted"/>
<name>U2CNY5_9BACE</name>
<dbReference type="HOGENOM" id="CLU_1881615_0_0_10"/>
<protein>
    <submittedName>
        <fullName evidence="1">Uncharacterized protein</fullName>
    </submittedName>
</protein>
<comment type="caution">
    <text evidence="1">The sequence shown here is derived from an EMBL/GenBank/DDBJ whole genome shotgun (WGS) entry which is preliminary data.</text>
</comment>
<accession>U2CNY5</accession>
<organism evidence="1 2">
    <name type="scientific">Bacteroides pyogenes F0041</name>
    <dbReference type="NCBI Taxonomy" id="1321819"/>
    <lineage>
        <taxon>Bacteria</taxon>
        <taxon>Pseudomonadati</taxon>
        <taxon>Bacteroidota</taxon>
        <taxon>Bacteroidia</taxon>
        <taxon>Bacteroidales</taxon>
        <taxon>Bacteroidaceae</taxon>
        <taxon>Bacteroides</taxon>
    </lineage>
</organism>
<dbReference type="AlphaFoldDB" id="U2CNY5"/>
<reference evidence="1 2" key="1">
    <citation type="submission" date="2013-08" db="EMBL/GenBank/DDBJ databases">
        <authorList>
            <person name="Weinstock G."/>
            <person name="Sodergren E."/>
            <person name="Wylie T."/>
            <person name="Fulton L."/>
            <person name="Fulton R."/>
            <person name="Fronick C."/>
            <person name="O'Laughlin M."/>
            <person name="Godfrey J."/>
            <person name="Miner T."/>
            <person name="Herter B."/>
            <person name="Appelbaum E."/>
            <person name="Cordes M."/>
            <person name="Lek S."/>
            <person name="Wollam A."/>
            <person name="Pepin K.H."/>
            <person name="Palsikar V.B."/>
            <person name="Mitreva M."/>
            <person name="Wilson R.K."/>
        </authorList>
    </citation>
    <scope>NUCLEOTIDE SEQUENCE [LARGE SCALE GENOMIC DNA]</scope>
    <source>
        <strain evidence="1 2">F0041</strain>
    </source>
</reference>